<keyword evidence="1" id="KW-0812">Transmembrane</keyword>
<proteinExistence type="predicted"/>
<accession>A0A1Y2GU55</accession>
<dbReference type="AlphaFoldDB" id="A0A1Y2GU55"/>
<keyword evidence="1" id="KW-0472">Membrane</keyword>
<name>A0A1Y2GU55_9FUNG</name>
<comment type="caution">
    <text evidence="2">The sequence shown here is derived from an EMBL/GenBank/DDBJ whole genome shotgun (WGS) entry which is preliminary data.</text>
</comment>
<keyword evidence="3" id="KW-1185">Reference proteome</keyword>
<evidence type="ECO:0000313" key="3">
    <source>
        <dbReference type="Proteomes" id="UP000193648"/>
    </source>
</evidence>
<dbReference type="GeneID" id="33563750"/>
<evidence type="ECO:0000256" key="1">
    <source>
        <dbReference type="SAM" id="Phobius"/>
    </source>
</evidence>
<organism evidence="2 3">
    <name type="scientific">Lobosporangium transversale</name>
    <dbReference type="NCBI Taxonomy" id="64571"/>
    <lineage>
        <taxon>Eukaryota</taxon>
        <taxon>Fungi</taxon>
        <taxon>Fungi incertae sedis</taxon>
        <taxon>Mucoromycota</taxon>
        <taxon>Mortierellomycotina</taxon>
        <taxon>Mortierellomycetes</taxon>
        <taxon>Mortierellales</taxon>
        <taxon>Mortierellaceae</taxon>
        <taxon>Lobosporangium</taxon>
    </lineage>
</organism>
<sequence length="123" mass="13732">MSLAGLIQGNIEVVLHASMLALLLMTGMTDMIEAIVMIDGWEVAQDMRIALLATIDPLPMTWVDVAMMIGPCTIVVMNVVHATMKDMIATKSVTLKQRWVLLVPHHDFRVFFSSYFLLPTLTE</sequence>
<dbReference type="InParanoid" id="A0A1Y2GU55"/>
<dbReference type="EMBL" id="MCFF01000009">
    <property type="protein sequence ID" value="ORZ23787.1"/>
    <property type="molecule type" value="Genomic_DNA"/>
</dbReference>
<gene>
    <name evidence="2" type="ORF">BCR41DRAFT_333782</name>
</gene>
<feature type="transmembrane region" description="Helical" evidence="1">
    <location>
        <begin position="20"/>
        <end position="41"/>
    </location>
</feature>
<protein>
    <submittedName>
        <fullName evidence="2">Uncharacterized protein</fullName>
    </submittedName>
</protein>
<dbReference type="Proteomes" id="UP000193648">
    <property type="component" value="Unassembled WGS sequence"/>
</dbReference>
<reference evidence="2 3" key="1">
    <citation type="submission" date="2016-07" db="EMBL/GenBank/DDBJ databases">
        <title>Pervasive Adenine N6-methylation of Active Genes in Fungi.</title>
        <authorList>
            <consortium name="DOE Joint Genome Institute"/>
            <person name="Mondo S.J."/>
            <person name="Dannebaum R.O."/>
            <person name="Kuo R.C."/>
            <person name="Labutti K."/>
            <person name="Haridas S."/>
            <person name="Kuo A."/>
            <person name="Salamov A."/>
            <person name="Ahrendt S.R."/>
            <person name="Lipzen A."/>
            <person name="Sullivan W."/>
            <person name="Andreopoulos W.B."/>
            <person name="Clum A."/>
            <person name="Lindquist E."/>
            <person name="Daum C."/>
            <person name="Ramamoorthy G.K."/>
            <person name="Gryganskyi A."/>
            <person name="Culley D."/>
            <person name="Magnuson J.K."/>
            <person name="James T.Y."/>
            <person name="O'Malley M.A."/>
            <person name="Stajich J.E."/>
            <person name="Spatafora J.W."/>
            <person name="Visel A."/>
            <person name="Grigoriev I.V."/>
        </authorList>
    </citation>
    <scope>NUCLEOTIDE SEQUENCE [LARGE SCALE GENOMIC DNA]</scope>
    <source>
        <strain evidence="2 3">NRRL 3116</strain>
    </source>
</reference>
<dbReference type="RefSeq" id="XP_021883601.1">
    <property type="nucleotide sequence ID" value="XM_022021906.1"/>
</dbReference>
<evidence type="ECO:0000313" key="2">
    <source>
        <dbReference type="EMBL" id="ORZ23787.1"/>
    </source>
</evidence>
<keyword evidence="1" id="KW-1133">Transmembrane helix</keyword>
<feature type="transmembrane region" description="Helical" evidence="1">
    <location>
        <begin position="61"/>
        <end position="80"/>
    </location>
</feature>